<gene>
    <name evidence="2" type="ORF">C8N46_11369</name>
</gene>
<dbReference type="Proteomes" id="UP000244090">
    <property type="component" value="Unassembled WGS sequence"/>
</dbReference>
<dbReference type="InterPro" id="IPR007712">
    <property type="entry name" value="RelE/ParE_toxin"/>
</dbReference>
<dbReference type="OrthoDB" id="7173315at2"/>
<proteinExistence type="predicted"/>
<evidence type="ECO:0000313" key="3">
    <source>
        <dbReference type="Proteomes" id="UP000244090"/>
    </source>
</evidence>
<dbReference type="EMBL" id="QBKT01000013">
    <property type="protein sequence ID" value="PTX58578.1"/>
    <property type="molecule type" value="Genomic_DNA"/>
</dbReference>
<evidence type="ECO:0000313" key="2">
    <source>
        <dbReference type="EMBL" id="PTX58578.1"/>
    </source>
</evidence>
<evidence type="ECO:0000256" key="1">
    <source>
        <dbReference type="ARBA" id="ARBA00022649"/>
    </source>
</evidence>
<organism evidence="2 3">
    <name type="scientific">Kordia periserrulae</name>
    <dbReference type="NCBI Taxonomy" id="701523"/>
    <lineage>
        <taxon>Bacteria</taxon>
        <taxon>Pseudomonadati</taxon>
        <taxon>Bacteroidota</taxon>
        <taxon>Flavobacteriia</taxon>
        <taxon>Flavobacteriales</taxon>
        <taxon>Flavobacteriaceae</taxon>
        <taxon>Kordia</taxon>
    </lineage>
</organism>
<reference evidence="2 3" key="1">
    <citation type="submission" date="2018-04" db="EMBL/GenBank/DDBJ databases">
        <title>Genomic Encyclopedia of Archaeal and Bacterial Type Strains, Phase II (KMG-II): from individual species to whole genera.</title>
        <authorList>
            <person name="Goeker M."/>
        </authorList>
    </citation>
    <scope>NUCLEOTIDE SEQUENCE [LARGE SCALE GENOMIC DNA]</scope>
    <source>
        <strain evidence="2 3">DSM 25731</strain>
    </source>
</reference>
<dbReference type="RefSeq" id="WP_108116763.1">
    <property type="nucleotide sequence ID" value="NZ_QBKT01000013.1"/>
</dbReference>
<dbReference type="InterPro" id="IPR035093">
    <property type="entry name" value="RelE/ParE_toxin_dom_sf"/>
</dbReference>
<dbReference type="AlphaFoldDB" id="A0A2T6BR83"/>
<comment type="caution">
    <text evidence="2">The sequence shown here is derived from an EMBL/GenBank/DDBJ whole genome shotgun (WGS) entry which is preliminary data.</text>
</comment>
<protein>
    <submittedName>
        <fullName evidence="2">Toxin ParE1/3/4</fullName>
    </submittedName>
</protein>
<keyword evidence="3" id="KW-1185">Reference proteome</keyword>
<name>A0A2T6BR83_9FLAO</name>
<dbReference type="Gene3D" id="3.30.2310.20">
    <property type="entry name" value="RelE-like"/>
    <property type="match status" value="1"/>
</dbReference>
<keyword evidence="1" id="KW-1277">Toxin-antitoxin system</keyword>
<sequence length="114" mass="13388">MSKFYLTRRTLADLSEIEAFSMEKWGLAQTEIYMKNLYESFKYISENPNIGVLRQARSFPFLMAPAGRHFVIYKTIDNGVIIATILHGRRNIENIIHSMSYMLIKEIEDLEKKH</sequence>
<dbReference type="Pfam" id="PF05016">
    <property type="entry name" value="ParE_toxin"/>
    <property type="match status" value="1"/>
</dbReference>
<accession>A0A2T6BR83</accession>